<evidence type="ECO:0008006" key="3">
    <source>
        <dbReference type="Google" id="ProtNLM"/>
    </source>
</evidence>
<evidence type="ECO:0000313" key="2">
    <source>
        <dbReference type="Proteomes" id="UP000000448"/>
    </source>
</evidence>
<organism evidence="1 2">
    <name type="scientific">Nautilia profundicola (strain ATCC BAA-1463 / DSM 18972 / AmH)</name>
    <dbReference type="NCBI Taxonomy" id="598659"/>
    <lineage>
        <taxon>Bacteria</taxon>
        <taxon>Pseudomonadati</taxon>
        <taxon>Campylobacterota</taxon>
        <taxon>Epsilonproteobacteria</taxon>
        <taxon>Nautiliales</taxon>
        <taxon>Nautiliaceae</taxon>
        <taxon>Nautilia</taxon>
    </lineage>
</organism>
<reference evidence="1 2" key="1">
    <citation type="journal article" date="2009" name="PLoS Genet.">
        <title>Adaptations to submarine hydrothermal environments exemplified by the genome of Nautilia profundicola.</title>
        <authorList>
            <person name="Campbell B.J."/>
            <person name="Smith J.L."/>
            <person name="Hanson T.E."/>
            <person name="Klotz M.G."/>
            <person name="Stein L.Y."/>
            <person name="Lee C.K."/>
            <person name="Wu D."/>
            <person name="Robinson J.M."/>
            <person name="Khouri H.M."/>
            <person name="Eisen J.A."/>
            <person name="Cary S.C."/>
        </authorList>
    </citation>
    <scope>NUCLEOTIDE SEQUENCE [LARGE SCALE GENOMIC DNA]</scope>
    <source>
        <strain evidence="2">ATCC BAA-1463 / DSM 18972 / AmH</strain>
    </source>
</reference>
<dbReference type="AlphaFoldDB" id="B9L5Y4"/>
<proteinExistence type="predicted"/>
<sequence length="147" mass="16743">MKKAFGVISALIIMLLVAALMVAVVKISFISIKHTSDSYLQQRAQLFMQSVIENSLMAIEGYNRKTNNNCLEHLTFKDEQKRFIANVDILKYYCYDLNDCPCDNAVKISTPKSHGYVLLKVTVESNITNPKNDNKKIKLEKVTLQRP</sequence>
<dbReference type="HOGENOM" id="CLU_140209_0_0_7"/>
<dbReference type="RefSeq" id="WP_012663492.1">
    <property type="nucleotide sequence ID" value="NC_012115.1"/>
</dbReference>
<dbReference type="Proteomes" id="UP000000448">
    <property type="component" value="Chromosome"/>
</dbReference>
<gene>
    <name evidence="1" type="ordered locus">NAMH_1379</name>
</gene>
<dbReference type="eggNOG" id="ENOG50319JK">
    <property type="taxonomic scope" value="Bacteria"/>
</dbReference>
<dbReference type="OrthoDB" id="5372904at2"/>
<name>B9L5Y4_NAUPA</name>
<dbReference type="EMBL" id="CP001279">
    <property type="protein sequence ID" value="ACM92120.1"/>
    <property type="molecule type" value="Genomic_DNA"/>
</dbReference>
<accession>B9L5Y4</accession>
<dbReference type="STRING" id="598659.NAMH_1379"/>
<dbReference type="KEGG" id="nam:NAMH_1379"/>
<keyword evidence="2" id="KW-1185">Reference proteome</keyword>
<evidence type="ECO:0000313" key="1">
    <source>
        <dbReference type="EMBL" id="ACM92120.1"/>
    </source>
</evidence>
<protein>
    <recommendedName>
        <fullName evidence="3">Type II secretion system protein</fullName>
    </recommendedName>
</protein>